<dbReference type="AlphaFoldDB" id="A0A1X7VN76"/>
<comment type="subcellular location">
    <subcellularLocation>
        <location evidence="4">Nucleus</location>
    </subcellularLocation>
</comment>
<feature type="compositionally biased region" description="Basic residues" evidence="5">
    <location>
        <begin position="219"/>
        <end position="233"/>
    </location>
</feature>
<evidence type="ECO:0000256" key="2">
    <source>
        <dbReference type="ARBA" id="ARBA00023155"/>
    </source>
</evidence>
<evidence type="ECO:0000256" key="5">
    <source>
        <dbReference type="SAM" id="MobiDB-lite"/>
    </source>
</evidence>
<reference evidence="8" key="1">
    <citation type="journal article" date="2010" name="Nature">
        <title>The Amphimedon queenslandica genome and the evolution of animal complexity.</title>
        <authorList>
            <person name="Srivastava M."/>
            <person name="Simakov O."/>
            <person name="Chapman J."/>
            <person name="Fahey B."/>
            <person name="Gauthier M.E."/>
            <person name="Mitros T."/>
            <person name="Richards G.S."/>
            <person name="Conaco C."/>
            <person name="Dacre M."/>
            <person name="Hellsten U."/>
            <person name="Larroux C."/>
            <person name="Putnam N.H."/>
            <person name="Stanke M."/>
            <person name="Adamska M."/>
            <person name="Darling A."/>
            <person name="Degnan S.M."/>
            <person name="Oakley T.H."/>
            <person name="Plachetzki D.C."/>
            <person name="Zhai Y."/>
            <person name="Adamski M."/>
            <person name="Calcino A."/>
            <person name="Cummins S.F."/>
            <person name="Goodstein D.M."/>
            <person name="Harris C."/>
            <person name="Jackson D.J."/>
            <person name="Leys S.P."/>
            <person name="Shu S."/>
            <person name="Woodcroft B.J."/>
            <person name="Vervoort M."/>
            <person name="Kosik K.S."/>
            <person name="Manning G."/>
            <person name="Degnan B.M."/>
            <person name="Rokhsar D.S."/>
        </authorList>
    </citation>
    <scope>NUCLEOTIDE SEQUENCE [LARGE SCALE GENOMIC DNA]</scope>
</reference>
<dbReference type="Gene3D" id="1.10.10.60">
    <property type="entry name" value="Homeodomain-like"/>
    <property type="match status" value="1"/>
</dbReference>
<evidence type="ECO:0000256" key="4">
    <source>
        <dbReference type="PROSITE-ProRule" id="PRU00108"/>
    </source>
</evidence>
<dbReference type="InterPro" id="IPR008422">
    <property type="entry name" value="KN_HD"/>
</dbReference>
<dbReference type="PANTHER" id="PTHR11850">
    <property type="entry name" value="HOMEOBOX PROTEIN TRANSCRIPTION FACTORS"/>
    <property type="match status" value="1"/>
</dbReference>
<organism evidence="7">
    <name type="scientific">Amphimedon queenslandica</name>
    <name type="common">Sponge</name>
    <dbReference type="NCBI Taxonomy" id="400682"/>
    <lineage>
        <taxon>Eukaryota</taxon>
        <taxon>Metazoa</taxon>
        <taxon>Porifera</taxon>
        <taxon>Demospongiae</taxon>
        <taxon>Heteroscleromorpha</taxon>
        <taxon>Haplosclerida</taxon>
        <taxon>Niphatidae</taxon>
        <taxon>Amphimedon</taxon>
    </lineage>
</organism>
<dbReference type="SUPFAM" id="SSF46689">
    <property type="entry name" value="Homeodomain-like"/>
    <property type="match status" value="1"/>
</dbReference>
<dbReference type="OrthoDB" id="10056939at2759"/>
<keyword evidence="2 4" id="KW-0371">Homeobox</keyword>
<dbReference type="InterPro" id="IPR050224">
    <property type="entry name" value="TALE_homeobox"/>
</dbReference>
<dbReference type="InterPro" id="IPR001356">
    <property type="entry name" value="HD"/>
</dbReference>
<dbReference type="EnsemblMetazoa" id="Aqu2.1.41527_001">
    <property type="protein sequence ID" value="Aqu2.1.41527_001"/>
    <property type="gene ID" value="Aqu2.1.41527"/>
</dbReference>
<dbReference type="InParanoid" id="A0A1X7VN76"/>
<keyword evidence="1 4" id="KW-0238">DNA-binding</keyword>
<feature type="DNA-binding region" description="Homeobox" evidence="4">
    <location>
        <begin position="229"/>
        <end position="291"/>
    </location>
</feature>
<dbReference type="Pfam" id="PF05920">
    <property type="entry name" value="Homeobox_KN"/>
    <property type="match status" value="1"/>
</dbReference>
<accession>A0A1X7VN76</accession>
<dbReference type="GO" id="GO:0003677">
    <property type="term" value="F:DNA binding"/>
    <property type="evidence" value="ECO:0007669"/>
    <property type="project" value="UniProtKB-UniRule"/>
</dbReference>
<dbReference type="EnsemblMetazoa" id="XM_011411264.2">
    <property type="protein sequence ID" value="XP_011409566.1"/>
    <property type="gene ID" value="LOC105316408"/>
</dbReference>
<dbReference type="InterPro" id="IPR009057">
    <property type="entry name" value="Homeodomain-like_sf"/>
</dbReference>
<dbReference type="STRING" id="400682.A0A1X7VN76"/>
<reference evidence="7" key="2">
    <citation type="submission" date="2017-05" db="UniProtKB">
        <authorList>
            <consortium name="EnsemblMetazoa"/>
        </authorList>
    </citation>
    <scope>IDENTIFICATION</scope>
</reference>
<protein>
    <recommendedName>
        <fullName evidence="6">Homeobox domain-containing protein</fullName>
    </recommendedName>
</protein>
<dbReference type="GO" id="GO:0006355">
    <property type="term" value="P:regulation of DNA-templated transcription"/>
    <property type="evidence" value="ECO:0007669"/>
    <property type="project" value="InterPro"/>
</dbReference>
<dbReference type="eggNOG" id="KOG0773">
    <property type="taxonomic scope" value="Eukaryota"/>
</dbReference>
<evidence type="ECO:0000313" key="8">
    <source>
        <dbReference type="Proteomes" id="UP000007879"/>
    </source>
</evidence>
<dbReference type="CDD" id="cd00086">
    <property type="entry name" value="homeodomain"/>
    <property type="match status" value="1"/>
</dbReference>
<keyword evidence="8" id="KW-1185">Reference proteome</keyword>
<dbReference type="KEGG" id="aqu:105316408"/>
<feature type="region of interest" description="Disordered" evidence="5">
    <location>
        <begin position="219"/>
        <end position="240"/>
    </location>
</feature>
<dbReference type="Proteomes" id="UP000007879">
    <property type="component" value="Unassembled WGS sequence"/>
</dbReference>
<keyword evidence="3 4" id="KW-0539">Nucleus</keyword>
<feature type="domain" description="Homeobox" evidence="6">
    <location>
        <begin position="227"/>
        <end position="290"/>
    </location>
</feature>
<name>A0A1X7VN76_AMPQE</name>
<evidence type="ECO:0000259" key="6">
    <source>
        <dbReference type="PROSITE" id="PS50071"/>
    </source>
</evidence>
<evidence type="ECO:0000313" key="7">
    <source>
        <dbReference type="EnsemblMetazoa" id="Aqu2.1.41527_001"/>
    </source>
</evidence>
<dbReference type="PROSITE" id="PS50071">
    <property type="entry name" value="HOMEOBOX_2"/>
    <property type="match status" value="1"/>
</dbReference>
<sequence>MEEIGLEPERISSEDYYLSSLSCSLRVGKEEVISNDLFSITGDLDFPSNLEDSPEKMSTYCNSSSPGLSFSHPPNYLDQQDIQMIENLAVAHEDEEEDRYEELDLTNEGTYIREVLIGPSHPRLPLIEGALGSLSGPVNTQLLYDAVLYSMQAVDVLIMELIKMISLDPANRRLQAGLDLEAELMEMEEISSSSHRHKEQQVSRRKSLASHCLLRRRKGRQQNTIKKKTKGKREKTSPASQKLLKEWLFSHSRCPYPTEDDKQNLCRMTGLSLQQLNNWFINARRRILPQKKTK</sequence>
<dbReference type="SMART" id="SM00389">
    <property type="entry name" value="HOX"/>
    <property type="match status" value="1"/>
</dbReference>
<evidence type="ECO:0000256" key="1">
    <source>
        <dbReference type="ARBA" id="ARBA00023125"/>
    </source>
</evidence>
<evidence type="ECO:0000256" key="3">
    <source>
        <dbReference type="ARBA" id="ARBA00023242"/>
    </source>
</evidence>
<dbReference type="GO" id="GO:0005634">
    <property type="term" value="C:nucleus"/>
    <property type="evidence" value="ECO:0007669"/>
    <property type="project" value="UniProtKB-SubCell"/>
</dbReference>
<gene>
    <name evidence="7" type="primary">105316408</name>
</gene>
<proteinExistence type="predicted"/>